<organism evidence="2">
    <name type="scientific">uncultured bacterium</name>
    <name type="common">gcode 4</name>
    <dbReference type="NCBI Taxonomy" id="1234023"/>
    <lineage>
        <taxon>Bacteria</taxon>
        <taxon>environmental samples</taxon>
    </lineage>
</organism>
<protein>
    <recommendedName>
        <fullName evidence="1">Phosphotyrosine protein phosphatase I domain-containing protein</fullName>
    </recommendedName>
</protein>
<dbReference type="AlphaFoldDB" id="K1Z5F6"/>
<dbReference type="Gene3D" id="3.40.50.2300">
    <property type="match status" value="1"/>
</dbReference>
<name>K1Z5F6_9BACT</name>
<dbReference type="InterPro" id="IPR036196">
    <property type="entry name" value="Ptyr_pPase_sf"/>
</dbReference>
<sequence length="145" mass="17236">MQKILFLCSANVWRSQMDEGYYNYFTSLLNWVSAALIEDRREKYNYSPSWEIIDIMQQEGIDISKQTVKLLDKGMCEESEKIVLLLDPSDKKSEFKIDGHDAIDFLMNTYYNKISVFPIKDPFWEWANNKILIRDQIKEFIKTLT</sequence>
<evidence type="ECO:0000259" key="1">
    <source>
        <dbReference type="SMART" id="SM00226"/>
    </source>
</evidence>
<dbReference type="Pfam" id="PF01451">
    <property type="entry name" value="LMWPc"/>
    <property type="match status" value="1"/>
</dbReference>
<proteinExistence type="predicted"/>
<comment type="caution">
    <text evidence="2">The sequence shown here is derived from an EMBL/GenBank/DDBJ whole genome shotgun (WGS) entry which is preliminary data.</text>
</comment>
<dbReference type="InterPro" id="IPR023485">
    <property type="entry name" value="Ptyr_pPase"/>
</dbReference>
<dbReference type="SUPFAM" id="SSF52788">
    <property type="entry name" value="Phosphotyrosine protein phosphatases I"/>
    <property type="match status" value="1"/>
</dbReference>
<dbReference type="SMART" id="SM00226">
    <property type="entry name" value="LMWPc"/>
    <property type="match status" value="1"/>
</dbReference>
<accession>K1Z5F6</accession>
<dbReference type="EMBL" id="AMFJ01028763">
    <property type="protein sequence ID" value="EKD44717.1"/>
    <property type="molecule type" value="Genomic_DNA"/>
</dbReference>
<feature type="domain" description="Phosphotyrosine protein phosphatase I" evidence="1">
    <location>
        <begin position="2"/>
        <end position="143"/>
    </location>
</feature>
<evidence type="ECO:0000313" key="2">
    <source>
        <dbReference type="EMBL" id="EKD44717.1"/>
    </source>
</evidence>
<reference evidence="2" key="1">
    <citation type="journal article" date="2012" name="Science">
        <title>Fermentation, hydrogen, and sulfur metabolism in multiple uncultivated bacterial phyla.</title>
        <authorList>
            <person name="Wrighton K.C."/>
            <person name="Thomas B.C."/>
            <person name="Sharon I."/>
            <person name="Miller C.S."/>
            <person name="Castelle C.J."/>
            <person name="VerBerkmoes N.C."/>
            <person name="Wilkins M.J."/>
            <person name="Hettich R.L."/>
            <person name="Lipton M.S."/>
            <person name="Williams K.H."/>
            <person name="Long P.E."/>
            <person name="Banfield J.F."/>
        </authorList>
    </citation>
    <scope>NUCLEOTIDE SEQUENCE [LARGE SCALE GENOMIC DNA]</scope>
</reference>
<gene>
    <name evidence="2" type="ORF">ACD_71C00032G0005</name>
</gene>